<organism evidence="2">
    <name type="scientific">Amphimedon queenslandica</name>
    <name type="common">Sponge</name>
    <dbReference type="NCBI Taxonomy" id="400682"/>
    <lineage>
        <taxon>Eukaryota</taxon>
        <taxon>Metazoa</taxon>
        <taxon>Porifera</taxon>
        <taxon>Demospongiae</taxon>
        <taxon>Heteroscleromorpha</taxon>
        <taxon>Haplosclerida</taxon>
        <taxon>Niphatidae</taxon>
        <taxon>Amphimedon</taxon>
    </lineage>
</organism>
<dbReference type="Pfam" id="PF21530">
    <property type="entry name" value="Pif1_2B_dom"/>
    <property type="match status" value="1"/>
</dbReference>
<dbReference type="InterPro" id="IPR049163">
    <property type="entry name" value="Pif1-like_2B_dom"/>
</dbReference>
<dbReference type="InParanoid" id="A0A1X7SMP4"/>
<evidence type="ECO:0000313" key="2">
    <source>
        <dbReference type="EnsemblMetazoa" id="Aqu2.1.03358_001"/>
    </source>
</evidence>
<protein>
    <recommendedName>
        <fullName evidence="1">DNA helicase Pif1-like 2B domain-containing protein</fullName>
    </recommendedName>
</protein>
<evidence type="ECO:0000259" key="1">
    <source>
        <dbReference type="Pfam" id="PF21530"/>
    </source>
</evidence>
<feature type="domain" description="DNA helicase Pif1-like 2B" evidence="1">
    <location>
        <begin position="35"/>
        <end position="64"/>
    </location>
</feature>
<accession>A0A1X7SMP4</accession>
<reference evidence="2" key="1">
    <citation type="submission" date="2017-05" db="UniProtKB">
        <authorList>
            <consortium name="EnsemblMetazoa"/>
        </authorList>
    </citation>
    <scope>IDENTIFICATION</scope>
</reference>
<proteinExistence type="predicted"/>
<sequence length="79" mass="8970">MCYNVVNESGRTAKRNKKLWKLKVKPCKRAGFETLLSLAVGKRIILRRNIDVAAGVVNGRRYVTTSSSIIQIQEIHENK</sequence>
<name>A0A1X7SMP4_AMPQE</name>
<dbReference type="EnsemblMetazoa" id="Aqu2.1.03358_001">
    <property type="protein sequence ID" value="Aqu2.1.03358_001"/>
    <property type="gene ID" value="Aqu2.1.03358"/>
</dbReference>
<dbReference type="AlphaFoldDB" id="A0A1X7SMP4"/>